<name>A0A7W9LJ54_9ACTN</name>
<comment type="caution">
    <text evidence="6">The sequence shown here is derived from an EMBL/GenBank/DDBJ whole genome shotgun (WGS) entry which is preliminary data.</text>
</comment>
<evidence type="ECO:0000256" key="1">
    <source>
        <dbReference type="ARBA" id="ARBA00004141"/>
    </source>
</evidence>
<dbReference type="Proteomes" id="UP000542813">
    <property type="component" value="Unassembled WGS sequence"/>
</dbReference>
<dbReference type="AlphaFoldDB" id="A0A7W9LJ54"/>
<comment type="subcellular location">
    <subcellularLocation>
        <location evidence="1">Membrane</location>
        <topology evidence="1">Multi-pass membrane protein</topology>
    </subcellularLocation>
</comment>
<feature type="transmembrane region" description="Helical" evidence="5">
    <location>
        <begin position="113"/>
        <end position="129"/>
    </location>
</feature>
<evidence type="ECO:0000313" key="6">
    <source>
        <dbReference type="EMBL" id="MBB5785725.1"/>
    </source>
</evidence>
<sequence>MSITTATAVPAATAGGRTRRRAASIALWCVQVFLAAQFVVAGTLKAAGDPQMVELFAEIGAGQWFRYVIAAIELAGALGVLVPRLAGAAALGLAGLMTGAVLTTMVLVHTSPALPIVFLLLAAGVAVARRREIAR</sequence>
<keyword evidence="2 5" id="KW-0812">Transmembrane</keyword>
<dbReference type="GO" id="GO:0016020">
    <property type="term" value="C:membrane"/>
    <property type="evidence" value="ECO:0007669"/>
    <property type="project" value="UniProtKB-SubCell"/>
</dbReference>
<evidence type="ECO:0000313" key="7">
    <source>
        <dbReference type="Proteomes" id="UP000542813"/>
    </source>
</evidence>
<evidence type="ECO:0000256" key="2">
    <source>
        <dbReference type="ARBA" id="ARBA00022692"/>
    </source>
</evidence>
<keyword evidence="4 5" id="KW-0472">Membrane</keyword>
<dbReference type="RefSeq" id="WP_184818662.1">
    <property type="nucleotide sequence ID" value="NZ_JACHMM010000001.1"/>
</dbReference>
<protein>
    <submittedName>
        <fullName evidence="6">Putative membrane protein YphA (DoxX/SURF4 family)</fullName>
    </submittedName>
</protein>
<evidence type="ECO:0000256" key="4">
    <source>
        <dbReference type="ARBA" id="ARBA00023136"/>
    </source>
</evidence>
<feature type="transmembrane region" description="Helical" evidence="5">
    <location>
        <begin position="64"/>
        <end position="82"/>
    </location>
</feature>
<gene>
    <name evidence="6" type="ORF">HD601_000300</name>
</gene>
<keyword evidence="7" id="KW-1185">Reference proteome</keyword>
<proteinExistence type="predicted"/>
<dbReference type="InterPro" id="IPR032808">
    <property type="entry name" value="DoxX"/>
</dbReference>
<dbReference type="Pfam" id="PF13564">
    <property type="entry name" value="DoxX_2"/>
    <property type="match status" value="1"/>
</dbReference>
<evidence type="ECO:0000256" key="3">
    <source>
        <dbReference type="ARBA" id="ARBA00022989"/>
    </source>
</evidence>
<accession>A0A7W9LJ54</accession>
<organism evidence="6 7">
    <name type="scientific">Jiangella mangrovi</name>
    <dbReference type="NCBI Taxonomy" id="1524084"/>
    <lineage>
        <taxon>Bacteria</taxon>
        <taxon>Bacillati</taxon>
        <taxon>Actinomycetota</taxon>
        <taxon>Actinomycetes</taxon>
        <taxon>Jiangellales</taxon>
        <taxon>Jiangellaceae</taxon>
        <taxon>Jiangella</taxon>
    </lineage>
</organism>
<reference evidence="6 7" key="1">
    <citation type="submission" date="2020-08" db="EMBL/GenBank/DDBJ databases">
        <title>Sequencing the genomes of 1000 actinobacteria strains.</title>
        <authorList>
            <person name="Klenk H.-P."/>
        </authorList>
    </citation>
    <scope>NUCLEOTIDE SEQUENCE [LARGE SCALE GENOMIC DNA]</scope>
    <source>
        <strain evidence="6 7">DSM 102122</strain>
    </source>
</reference>
<evidence type="ECO:0000256" key="5">
    <source>
        <dbReference type="SAM" id="Phobius"/>
    </source>
</evidence>
<keyword evidence="3 5" id="KW-1133">Transmembrane helix</keyword>
<dbReference type="EMBL" id="JACHMM010000001">
    <property type="protein sequence ID" value="MBB5785725.1"/>
    <property type="molecule type" value="Genomic_DNA"/>
</dbReference>
<feature type="transmembrane region" description="Helical" evidence="5">
    <location>
        <begin position="89"/>
        <end position="107"/>
    </location>
</feature>
<feature type="transmembrane region" description="Helical" evidence="5">
    <location>
        <begin position="25"/>
        <end position="44"/>
    </location>
</feature>